<feature type="compositionally biased region" description="Basic and acidic residues" evidence="1">
    <location>
        <begin position="105"/>
        <end position="200"/>
    </location>
</feature>
<dbReference type="InParanoid" id="D8RUY5"/>
<dbReference type="GO" id="GO:0006338">
    <property type="term" value="P:chromatin remodeling"/>
    <property type="evidence" value="ECO:0000318"/>
    <property type="project" value="GO_Central"/>
</dbReference>
<feature type="region of interest" description="Disordered" evidence="1">
    <location>
        <begin position="1"/>
        <end position="484"/>
    </location>
</feature>
<feature type="compositionally biased region" description="Basic and acidic residues" evidence="1">
    <location>
        <begin position="334"/>
        <end position="343"/>
    </location>
</feature>
<dbReference type="AlphaFoldDB" id="D8RUY5"/>
<feature type="compositionally biased region" description="Basic residues" evidence="1">
    <location>
        <begin position="322"/>
        <end position="331"/>
    </location>
</feature>
<dbReference type="Proteomes" id="UP000001514">
    <property type="component" value="Unassembled WGS sequence"/>
</dbReference>
<dbReference type="OMA" id="ENTHKEN"/>
<dbReference type="STRING" id="88036.D8RUY5"/>
<dbReference type="GO" id="GO:0005634">
    <property type="term" value="C:nucleus"/>
    <property type="evidence" value="ECO:0000318"/>
    <property type="project" value="GO_Central"/>
</dbReference>
<sequence length="868" mass="98896">MAELKAEASARPHADRDRNCEFLADSREDPSSRVEQEGVGLDSRRDDVRKDEQLDLERASVAPGASDAEEDKNVEVVRRVDDPGIDQKEGERRFHGEKVEDDLNEGEKNIQDDGREEKKLEDEREKKIQEEKKLEDEGEKKIQEEEGKVEDDRSEREKKIQDEQEKKIEDDRNEGEKKIQDEQEKKIEDDRNEGEKKLQDDLEVAGSQEEMPMEAAGDPTKPKILRTFERRKKPMKVFERRKKKVDGEASGGNEDTEKKEAIGAEKKKLKRPRPDDGEDTKLAQEGKVAKKPKEGKQRNLKEKLREEKQGTSKEQSKEGKLKNVKQTKKLLKCQSDDSKKESGDANGLSSERKRTQDSEKKKVEKKALKRSSDADIKDTKQAKKNKASKETTEKQDILKEQLKEGKKETLKEGKKEKLKEGLKDKEKEKWNDVKIKDRPNLFRSQSNDSKKKEAKVSTSKESSDGKRPEVEDAKKPLKTLHVEPEALNNTLEAISTPVSRLLDGGGSNKVREAYEAAKELKQRRLALKEETASASMKFLKAAAESKQQTQSDSPVFKEPTPDNTSPAEKEKHGSDAKKLKEREKGIALETFQGMLETLTRAKESIQKTTLFAMDCANKGIAKQVMDAIMRKLKREREHKKRVDLLFLVDSMAQYHHHKGGPDYASIVEGCLARFLTAVAPPNSPSENRQQCVKVVNLWVKRNIMKETLLKDTIARLGMEAGLNTTQRQYQRHDRAFHDPMREMGSDMLVDEYGSNTSFQLPGFLVRRDDEEDEEMEMEMEMEMGMDVSPVKDHKLKVAMEEAPEPQNGRTLVVKRGVERLAPLPTSPPPSPPPLPAMPPPSPPRPPSSPPPPYPSTIIQQTWQQHRRQ</sequence>
<name>D8RUY5_SELML</name>
<dbReference type="eggNOG" id="KOG1904">
    <property type="taxonomic scope" value="Eukaryota"/>
</dbReference>
<dbReference type="Gene3D" id="1.25.40.90">
    <property type="match status" value="1"/>
</dbReference>
<dbReference type="PROSITE" id="PS51391">
    <property type="entry name" value="CID"/>
    <property type="match status" value="1"/>
</dbReference>
<dbReference type="SMART" id="SM00582">
    <property type="entry name" value="RPR"/>
    <property type="match status" value="1"/>
</dbReference>
<feature type="compositionally biased region" description="Basic and acidic residues" evidence="1">
    <location>
        <begin position="71"/>
        <end position="98"/>
    </location>
</feature>
<evidence type="ECO:0000256" key="1">
    <source>
        <dbReference type="SAM" id="MobiDB-lite"/>
    </source>
</evidence>
<evidence type="ECO:0000313" key="3">
    <source>
        <dbReference type="EMBL" id="EFJ23682.1"/>
    </source>
</evidence>
<feature type="compositionally biased region" description="Pro residues" evidence="1">
    <location>
        <begin position="824"/>
        <end position="854"/>
    </location>
</feature>
<evidence type="ECO:0000313" key="4">
    <source>
        <dbReference type="Proteomes" id="UP000001514"/>
    </source>
</evidence>
<accession>D8RUY5</accession>
<dbReference type="KEGG" id="smo:SELMODRAFT_415080"/>
<dbReference type="PANTHER" id="PTHR12550:SF70">
    <property type="entry name" value="JIL-1 ANCHORING AND STABILIZING PROTEIN, ISOFORM A"/>
    <property type="match status" value="1"/>
</dbReference>
<feature type="region of interest" description="Disordered" evidence="1">
    <location>
        <begin position="799"/>
        <end position="868"/>
    </location>
</feature>
<protein>
    <recommendedName>
        <fullName evidence="2">CID domain-containing protein</fullName>
    </recommendedName>
</protein>
<feature type="compositionally biased region" description="Basic and acidic residues" evidence="1">
    <location>
        <begin position="1"/>
        <end position="58"/>
    </location>
</feature>
<feature type="compositionally biased region" description="Basic residues" evidence="1">
    <location>
        <begin position="229"/>
        <end position="244"/>
    </location>
</feature>
<feature type="domain" description="CID" evidence="2">
    <location>
        <begin position="583"/>
        <end position="720"/>
    </location>
</feature>
<gene>
    <name evidence="3" type="ORF">SELMODRAFT_415080</name>
</gene>
<reference evidence="3 4" key="1">
    <citation type="journal article" date="2011" name="Science">
        <title>The Selaginella genome identifies genetic changes associated with the evolution of vascular plants.</title>
        <authorList>
            <person name="Banks J.A."/>
            <person name="Nishiyama T."/>
            <person name="Hasebe M."/>
            <person name="Bowman J.L."/>
            <person name="Gribskov M."/>
            <person name="dePamphilis C."/>
            <person name="Albert V.A."/>
            <person name="Aono N."/>
            <person name="Aoyama T."/>
            <person name="Ambrose B.A."/>
            <person name="Ashton N.W."/>
            <person name="Axtell M.J."/>
            <person name="Barker E."/>
            <person name="Barker M.S."/>
            <person name="Bennetzen J.L."/>
            <person name="Bonawitz N.D."/>
            <person name="Chapple C."/>
            <person name="Cheng C."/>
            <person name="Correa L.G."/>
            <person name="Dacre M."/>
            <person name="DeBarry J."/>
            <person name="Dreyer I."/>
            <person name="Elias M."/>
            <person name="Engstrom E.M."/>
            <person name="Estelle M."/>
            <person name="Feng L."/>
            <person name="Finet C."/>
            <person name="Floyd S.K."/>
            <person name="Frommer W.B."/>
            <person name="Fujita T."/>
            <person name="Gramzow L."/>
            <person name="Gutensohn M."/>
            <person name="Harholt J."/>
            <person name="Hattori M."/>
            <person name="Heyl A."/>
            <person name="Hirai T."/>
            <person name="Hiwatashi Y."/>
            <person name="Ishikawa M."/>
            <person name="Iwata M."/>
            <person name="Karol K.G."/>
            <person name="Koehler B."/>
            <person name="Kolukisaoglu U."/>
            <person name="Kubo M."/>
            <person name="Kurata T."/>
            <person name="Lalonde S."/>
            <person name="Li K."/>
            <person name="Li Y."/>
            <person name="Litt A."/>
            <person name="Lyons E."/>
            <person name="Manning G."/>
            <person name="Maruyama T."/>
            <person name="Michael T.P."/>
            <person name="Mikami K."/>
            <person name="Miyazaki S."/>
            <person name="Morinaga S."/>
            <person name="Murata T."/>
            <person name="Mueller-Roeber B."/>
            <person name="Nelson D.R."/>
            <person name="Obara M."/>
            <person name="Oguri Y."/>
            <person name="Olmstead R.G."/>
            <person name="Onodera N."/>
            <person name="Petersen B.L."/>
            <person name="Pils B."/>
            <person name="Prigge M."/>
            <person name="Rensing S.A."/>
            <person name="Riano-Pachon D.M."/>
            <person name="Roberts A.W."/>
            <person name="Sato Y."/>
            <person name="Scheller H.V."/>
            <person name="Schulz B."/>
            <person name="Schulz C."/>
            <person name="Shakirov E.V."/>
            <person name="Shibagaki N."/>
            <person name="Shinohara N."/>
            <person name="Shippen D.E."/>
            <person name="Soerensen I."/>
            <person name="Sotooka R."/>
            <person name="Sugimoto N."/>
            <person name="Sugita M."/>
            <person name="Sumikawa N."/>
            <person name="Tanurdzic M."/>
            <person name="Theissen G."/>
            <person name="Ulvskov P."/>
            <person name="Wakazuki S."/>
            <person name="Weng J.K."/>
            <person name="Willats W.W."/>
            <person name="Wipf D."/>
            <person name="Wolf P.G."/>
            <person name="Yang L."/>
            <person name="Zimmer A.D."/>
            <person name="Zhu Q."/>
            <person name="Mitros T."/>
            <person name="Hellsten U."/>
            <person name="Loque D."/>
            <person name="Otillar R."/>
            <person name="Salamov A."/>
            <person name="Schmutz J."/>
            <person name="Shapiro H."/>
            <person name="Lindquist E."/>
            <person name="Lucas S."/>
            <person name="Rokhsar D."/>
            <person name="Grigoriev I.V."/>
        </authorList>
    </citation>
    <scope>NUCLEOTIDE SEQUENCE [LARGE SCALE GENOMIC DNA]</scope>
</reference>
<dbReference type="Gramene" id="EFJ23682">
    <property type="protein sequence ID" value="EFJ23682"/>
    <property type="gene ID" value="SELMODRAFT_415080"/>
</dbReference>
<proteinExistence type="predicted"/>
<dbReference type="Pfam" id="PF04818">
    <property type="entry name" value="CID"/>
    <property type="match status" value="1"/>
</dbReference>
<dbReference type="PANTHER" id="PTHR12550">
    <property type="entry name" value="HEPATOMA-DERIVED GROWTH FACTOR-RELATED"/>
    <property type="match status" value="1"/>
</dbReference>
<keyword evidence="4" id="KW-1185">Reference proteome</keyword>
<dbReference type="InterPro" id="IPR008942">
    <property type="entry name" value="ENTH_VHS"/>
</dbReference>
<feature type="compositionally biased region" description="Basic and acidic residues" evidence="1">
    <location>
        <begin position="567"/>
        <end position="580"/>
    </location>
</feature>
<dbReference type="InterPro" id="IPR006569">
    <property type="entry name" value="CID_dom"/>
</dbReference>
<feature type="region of interest" description="Disordered" evidence="1">
    <location>
        <begin position="540"/>
        <end position="580"/>
    </location>
</feature>
<organism evidence="4">
    <name type="scientific">Selaginella moellendorffii</name>
    <name type="common">Spikemoss</name>
    <dbReference type="NCBI Taxonomy" id="88036"/>
    <lineage>
        <taxon>Eukaryota</taxon>
        <taxon>Viridiplantae</taxon>
        <taxon>Streptophyta</taxon>
        <taxon>Embryophyta</taxon>
        <taxon>Tracheophyta</taxon>
        <taxon>Lycopodiopsida</taxon>
        <taxon>Selaginellales</taxon>
        <taxon>Selaginellaceae</taxon>
        <taxon>Selaginella</taxon>
    </lineage>
</organism>
<feature type="compositionally biased region" description="Basic and acidic residues" evidence="1">
    <location>
        <begin position="461"/>
        <end position="484"/>
    </location>
</feature>
<feature type="compositionally biased region" description="Polar residues" evidence="1">
    <location>
        <begin position="856"/>
        <end position="868"/>
    </location>
</feature>
<dbReference type="EMBL" id="GL377591">
    <property type="protein sequence ID" value="EFJ23682.1"/>
    <property type="molecule type" value="Genomic_DNA"/>
</dbReference>
<feature type="compositionally biased region" description="Basic and acidic residues" evidence="1">
    <location>
        <begin position="255"/>
        <end position="321"/>
    </location>
</feature>
<dbReference type="HOGENOM" id="CLU_332724_0_0_1"/>
<evidence type="ECO:0000259" key="2">
    <source>
        <dbReference type="PROSITE" id="PS51391"/>
    </source>
</evidence>
<feature type="compositionally biased region" description="Basic and acidic residues" evidence="1">
    <location>
        <begin position="350"/>
        <end position="440"/>
    </location>
</feature>